<dbReference type="EMBL" id="BT141043">
    <property type="protein sequence ID" value="AFK40837.1"/>
    <property type="molecule type" value="mRNA"/>
</dbReference>
<dbReference type="AlphaFoldDB" id="I3SKP5"/>
<organism evidence="1">
    <name type="scientific">Medicago truncatula</name>
    <name type="common">Barrel medic</name>
    <name type="synonym">Medicago tribuloides</name>
    <dbReference type="NCBI Taxonomy" id="3880"/>
    <lineage>
        <taxon>Eukaryota</taxon>
        <taxon>Viridiplantae</taxon>
        <taxon>Streptophyta</taxon>
        <taxon>Embryophyta</taxon>
        <taxon>Tracheophyta</taxon>
        <taxon>Spermatophyta</taxon>
        <taxon>Magnoliopsida</taxon>
        <taxon>eudicotyledons</taxon>
        <taxon>Gunneridae</taxon>
        <taxon>Pentapetalae</taxon>
        <taxon>rosids</taxon>
        <taxon>fabids</taxon>
        <taxon>Fabales</taxon>
        <taxon>Fabaceae</taxon>
        <taxon>Papilionoideae</taxon>
        <taxon>50 kb inversion clade</taxon>
        <taxon>NPAAA clade</taxon>
        <taxon>Hologalegina</taxon>
        <taxon>IRL clade</taxon>
        <taxon>Trifolieae</taxon>
        <taxon>Medicago</taxon>
    </lineage>
</organism>
<sequence>MLLEKGTLYQLDGQNIFELNQEWQWKVLLMMGIVGENMVRKTSLEPCIQEAITDALIETF</sequence>
<proteinExistence type="evidence at transcript level"/>
<evidence type="ECO:0000313" key="1">
    <source>
        <dbReference type="EMBL" id="AFK40837.1"/>
    </source>
</evidence>
<accession>I3SKP5</accession>
<protein>
    <submittedName>
        <fullName evidence="1">Uncharacterized protein</fullName>
    </submittedName>
</protein>
<reference evidence="1" key="1">
    <citation type="submission" date="2012-05" db="EMBL/GenBank/DDBJ databases">
        <authorList>
            <person name="Krishnakumar V."/>
            <person name="Cheung F."/>
            <person name="Xiao Y."/>
            <person name="Chan A."/>
            <person name="Moskal W.A."/>
            <person name="Town C.D."/>
        </authorList>
    </citation>
    <scope>NUCLEOTIDE SEQUENCE</scope>
</reference>
<name>I3SKP5_MEDTR</name>